<dbReference type="GeneID" id="73904026"/>
<sequence length="280" mass="30864">MTGRFALDIETVSPTLDPYERPPDFEDSSYFELLAVCLAYEVPDGEREVTVLFRDGTDPSSELSLVERTCDWIESRVERGNGPVLCLTYGGDGFDLPHLRGRVNAAIEADDDLTGDSDRPDGSYPAGDAGPTDDYGSTADRFDRLFDTSLTHVDLQPEVWDAFGEYTTLEDACEEIGIEIEGTDWASFDHGVDLDADRPTAIHGVATLTNRDVPVLGERYLDLAAVGATDTLTCRALREILDEYGREDVAHLFDLADARPFEAERTTVTHDRQAPDDSSD</sequence>
<name>A0ABD5NN02_9EURY</name>
<reference evidence="2 3" key="1">
    <citation type="journal article" date="2019" name="Int. J. Syst. Evol. Microbiol.">
        <title>The Global Catalogue of Microorganisms (GCM) 10K type strain sequencing project: providing services to taxonomists for standard genome sequencing and annotation.</title>
        <authorList>
            <consortium name="The Broad Institute Genomics Platform"/>
            <consortium name="The Broad Institute Genome Sequencing Center for Infectious Disease"/>
            <person name="Wu L."/>
            <person name="Ma J."/>
        </authorList>
    </citation>
    <scope>NUCLEOTIDE SEQUENCE [LARGE SCALE GENOMIC DNA]</scope>
    <source>
        <strain evidence="2 3">IBRC-M 10256</strain>
    </source>
</reference>
<dbReference type="AlphaFoldDB" id="A0ABD5NN02"/>
<comment type="caution">
    <text evidence="2">The sequence shown here is derived from an EMBL/GenBank/DDBJ whole genome shotgun (WGS) entry which is preliminary data.</text>
</comment>
<organism evidence="2 3">
    <name type="scientific">Halovivax cerinus</name>
    <dbReference type="NCBI Taxonomy" id="1487865"/>
    <lineage>
        <taxon>Archaea</taxon>
        <taxon>Methanobacteriati</taxon>
        <taxon>Methanobacteriota</taxon>
        <taxon>Stenosarchaea group</taxon>
        <taxon>Halobacteria</taxon>
        <taxon>Halobacteriales</taxon>
        <taxon>Natrialbaceae</taxon>
        <taxon>Halovivax</taxon>
    </lineage>
</organism>
<keyword evidence="3" id="KW-1185">Reference proteome</keyword>
<dbReference type="RefSeq" id="WP_256531299.1">
    <property type="nucleotide sequence ID" value="NZ_CP101824.1"/>
</dbReference>
<evidence type="ECO:0000313" key="2">
    <source>
        <dbReference type="EMBL" id="MFC3958354.1"/>
    </source>
</evidence>
<accession>A0ABD5NN02</accession>
<proteinExistence type="predicted"/>
<dbReference type="EMBL" id="JBHSAQ010000003">
    <property type="protein sequence ID" value="MFC3958354.1"/>
    <property type="molecule type" value="Genomic_DNA"/>
</dbReference>
<evidence type="ECO:0000313" key="3">
    <source>
        <dbReference type="Proteomes" id="UP001595846"/>
    </source>
</evidence>
<gene>
    <name evidence="2" type="ORF">ACFOUR_08235</name>
</gene>
<dbReference type="Proteomes" id="UP001595846">
    <property type="component" value="Unassembled WGS sequence"/>
</dbReference>
<protein>
    <submittedName>
        <fullName evidence="2">Uncharacterized protein</fullName>
    </submittedName>
</protein>
<evidence type="ECO:0000256" key="1">
    <source>
        <dbReference type="SAM" id="MobiDB-lite"/>
    </source>
</evidence>
<feature type="region of interest" description="Disordered" evidence="1">
    <location>
        <begin position="110"/>
        <end position="137"/>
    </location>
</feature>